<dbReference type="PANTHER" id="PTHR15004">
    <property type="entry name" value="GLUTAMYL-TRNA(GLN) AMIDOTRANSFERASE SUBUNIT C, MITOCHONDRIAL"/>
    <property type="match status" value="1"/>
</dbReference>
<accession>A0A356LEC5</accession>
<comment type="subunit">
    <text evidence="1">Heterotrimer of A, B and C subunits.</text>
</comment>
<dbReference type="NCBIfam" id="TIGR00135">
    <property type="entry name" value="gatC"/>
    <property type="match status" value="1"/>
</dbReference>
<dbReference type="GO" id="GO:0050567">
    <property type="term" value="F:glutaminyl-tRNA synthase (glutamine-hydrolyzing) activity"/>
    <property type="evidence" value="ECO:0007669"/>
    <property type="project" value="UniProtKB-UniRule"/>
</dbReference>
<comment type="catalytic activity">
    <reaction evidence="1">
        <text>L-glutamyl-tRNA(Gln) + L-glutamine + ATP + H2O = L-glutaminyl-tRNA(Gln) + L-glutamate + ADP + phosphate + H(+)</text>
        <dbReference type="Rhea" id="RHEA:17521"/>
        <dbReference type="Rhea" id="RHEA-COMP:9681"/>
        <dbReference type="Rhea" id="RHEA-COMP:9684"/>
        <dbReference type="ChEBI" id="CHEBI:15377"/>
        <dbReference type="ChEBI" id="CHEBI:15378"/>
        <dbReference type="ChEBI" id="CHEBI:29985"/>
        <dbReference type="ChEBI" id="CHEBI:30616"/>
        <dbReference type="ChEBI" id="CHEBI:43474"/>
        <dbReference type="ChEBI" id="CHEBI:58359"/>
        <dbReference type="ChEBI" id="CHEBI:78520"/>
        <dbReference type="ChEBI" id="CHEBI:78521"/>
        <dbReference type="ChEBI" id="CHEBI:456216"/>
    </reaction>
</comment>
<keyword evidence="1" id="KW-0648">Protein biosynthesis</keyword>
<dbReference type="SUPFAM" id="SSF141000">
    <property type="entry name" value="Glu-tRNAGln amidotransferase C subunit"/>
    <property type="match status" value="1"/>
</dbReference>
<dbReference type="GO" id="GO:0016740">
    <property type="term" value="F:transferase activity"/>
    <property type="evidence" value="ECO:0007669"/>
    <property type="project" value="UniProtKB-KW"/>
</dbReference>
<dbReference type="Pfam" id="PF02686">
    <property type="entry name" value="GatC"/>
    <property type="match status" value="1"/>
</dbReference>
<evidence type="ECO:0000313" key="2">
    <source>
        <dbReference type="EMBL" id="HBP28845.1"/>
    </source>
</evidence>
<comment type="catalytic activity">
    <reaction evidence="1">
        <text>L-aspartyl-tRNA(Asn) + L-glutamine + ATP + H2O = L-asparaginyl-tRNA(Asn) + L-glutamate + ADP + phosphate + 2 H(+)</text>
        <dbReference type="Rhea" id="RHEA:14513"/>
        <dbReference type="Rhea" id="RHEA-COMP:9674"/>
        <dbReference type="Rhea" id="RHEA-COMP:9677"/>
        <dbReference type="ChEBI" id="CHEBI:15377"/>
        <dbReference type="ChEBI" id="CHEBI:15378"/>
        <dbReference type="ChEBI" id="CHEBI:29985"/>
        <dbReference type="ChEBI" id="CHEBI:30616"/>
        <dbReference type="ChEBI" id="CHEBI:43474"/>
        <dbReference type="ChEBI" id="CHEBI:58359"/>
        <dbReference type="ChEBI" id="CHEBI:78515"/>
        <dbReference type="ChEBI" id="CHEBI:78516"/>
        <dbReference type="ChEBI" id="CHEBI:456216"/>
    </reaction>
</comment>
<evidence type="ECO:0000313" key="3">
    <source>
        <dbReference type="Proteomes" id="UP000264036"/>
    </source>
</evidence>
<proteinExistence type="inferred from homology"/>
<keyword evidence="1" id="KW-0436">Ligase</keyword>
<dbReference type="InterPro" id="IPR003837">
    <property type="entry name" value="GatC"/>
</dbReference>
<dbReference type="HAMAP" id="MF_00122">
    <property type="entry name" value="GatC"/>
    <property type="match status" value="1"/>
</dbReference>
<dbReference type="Proteomes" id="UP000264036">
    <property type="component" value="Unassembled WGS sequence"/>
</dbReference>
<dbReference type="InterPro" id="IPR036113">
    <property type="entry name" value="Asp/Glu-ADT_sf_sub_c"/>
</dbReference>
<reference evidence="2 3" key="1">
    <citation type="journal article" date="2018" name="Nat. Biotechnol.">
        <title>A standardized bacterial taxonomy based on genome phylogeny substantially revises the tree of life.</title>
        <authorList>
            <person name="Parks D.H."/>
            <person name="Chuvochina M."/>
            <person name="Waite D.W."/>
            <person name="Rinke C."/>
            <person name="Skarshewski A."/>
            <person name="Chaumeil P.A."/>
            <person name="Hugenholtz P."/>
        </authorList>
    </citation>
    <scope>NUCLEOTIDE SEQUENCE [LARGE SCALE GENOMIC DNA]</scope>
    <source>
        <strain evidence="2">UBA10707</strain>
    </source>
</reference>
<dbReference type="GO" id="GO:0070681">
    <property type="term" value="P:glutaminyl-tRNAGln biosynthesis via transamidation"/>
    <property type="evidence" value="ECO:0007669"/>
    <property type="project" value="TreeGrafter"/>
</dbReference>
<sequence length="102" mass="11168">MALTENDVNRIARLSRLELDPAEQAQALTDLNSILGLIEKLQAVDTQGVEPLAHPLSAIQDIALRLREDAVTEIPSETTRSRLMANAPAQEEGLFLVPKVIE</sequence>
<evidence type="ECO:0000256" key="1">
    <source>
        <dbReference type="HAMAP-Rule" id="MF_00122"/>
    </source>
</evidence>
<gene>
    <name evidence="1" type="primary">gatC</name>
    <name evidence="2" type="ORF">DD666_05450</name>
</gene>
<dbReference type="EMBL" id="DOEK01000008">
    <property type="protein sequence ID" value="HBP28845.1"/>
    <property type="molecule type" value="Genomic_DNA"/>
</dbReference>
<dbReference type="EC" id="6.3.5.-" evidence="1"/>
<keyword evidence="1" id="KW-0067">ATP-binding</keyword>
<dbReference type="AlphaFoldDB" id="A0A356LEC5"/>
<name>A0A356LEC5_9BURK</name>
<dbReference type="GO" id="GO:0005524">
    <property type="term" value="F:ATP binding"/>
    <property type="evidence" value="ECO:0007669"/>
    <property type="project" value="UniProtKB-KW"/>
</dbReference>
<dbReference type="GO" id="GO:0006450">
    <property type="term" value="P:regulation of translational fidelity"/>
    <property type="evidence" value="ECO:0007669"/>
    <property type="project" value="InterPro"/>
</dbReference>
<dbReference type="PANTHER" id="PTHR15004:SF0">
    <property type="entry name" value="GLUTAMYL-TRNA(GLN) AMIDOTRANSFERASE SUBUNIT C, MITOCHONDRIAL"/>
    <property type="match status" value="1"/>
</dbReference>
<dbReference type="GO" id="GO:0006412">
    <property type="term" value="P:translation"/>
    <property type="evidence" value="ECO:0007669"/>
    <property type="project" value="UniProtKB-UniRule"/>
</dbReference>
<comment type="similarity">
    <text evidence="1">Belongs to the GatC family.</text>
</comment>
<keyword evidence="2" id="KW-0808">Transferase</keyword>
<protein>
    <recommendedName>
        <fullName evidence="1">Aspartyl/glutamyl-tRNA(Asn/Gln) amidotransferase subunit C</fullName>
        <shortName evidence="1">Asp/Glu-ADT subunit C</shortName>
        <ecNumber evidence="1">6.3.5.-</ecNumber>
    </recommendedName>
</protein>
<keyword evidence="1" id="KW-0547">Nucleotide-binding</keyword>
<dbReference type="GO" id="GO:0050566">
    <property type="term" value="F:asparaginyl-tRNA synthase (glutamine-hydrolyzing) activity"/>
    <property type="evidence" value="ECO:0007669"/>
    <property type="project" value="RHEA"/>
</dbReference>
<comment type="caution">
    <text evidence="2">The sequence shown here is derived from an EMBL/GenBank/DDBJ whole genome shotgun (WGS) entry which is preliminary data.</text>
</comment>
<comment type="function">
    <text evidence="1">Allows the formation of correctly charged Asn-tRNA(Asn) or Gln-tRNA(Gln) through the transamidation of misacylated Asp-tRNA(Asn) or Glu-tRNA(Gln) in organisms which lack either or both of asparaginyl-tRNA or glutaminyl-tRNA synthetases. The reaction takes place in the presence of glutamine and ATP through an activated phospho-Asp-tRNA(Asn) or phospho-Glu-tRNA(Gln).</text>
</comment>
<organism evidence="2 3">
    <name type="scientific">Advenella kashmirensis</name>
    <dbReference type="NCBI Taxonomy" id="310575"/>
    <lineage>
        <taxon>Bacteria</taxon>
        <taxon>Pseudomonadati</taxon>
        <taxon>Pseudomonadota</taxon>
        <taxon>Betaproteobacteria</taxon>
        <taxon>Burkholderiales</taxon>
        <taxon>Alcaligenaceae</taxon>
    </lineage>
</organism>
<dbReference type="Gene3D" id="1.10.20.60">
    <property type="entry name" value="Glu-tRNAGln amidotransferase C subunit, N-terminal domain"/>
    <property type="match status" value="1"/>
</dbReference>